<reference evidence="7 8" key="1">
    <citation type="submission" date="2023-09" db="EMBL/GenBank/DDBJ databases">
        <authorList>
            <person name="Rey-Velasco X."/>
        </authorList>
    </citation>
    <scope>NUCLEOTIDE SEQUENCE [LARGE SCALE GENOMIC DNA]</scope>
    <source>
        <strain evidence="7 8">W431</strain>
    </source>
</reference>
<feature type="transmembrane region" description="Helical" evidence="6">
    <location>
        <begin position="157"/>
        <end position="178"/>
    </location>
</feature>
<keyword evidence="4 6" id="KW-1133">Transmembrane helix</keyword>
<keyword evidence="2" id="KW-1003">Cell membrane</keyword>
<evidence type="ECO:0000256" key="1">
    <source>
        <dbReference type="ARBA" id="ARBA00004651"/>
    </source>
</evidence>
<feature type="transmembrane region" description="Helical" evidence="6">
    <location>
        <begin position="20"/>
        <end position="41"/>
    </location>
</feature>
<comment type="subcellular location">
    <subcellularLocation>
        <location evidence="1">Cell membrane</location>
        <topology evidence="1">Multi-pass membrane protein</topology>
    </subcellularLocation>
</comment>
<feature type="transmembrane region" description="Helical" evidence="6">
    <location>
        <begin position="184"/>
        <end position="207"/>
    </location>
</feature>
<sequence length="429" mass="47692">MSERLSSTSANNDQEDQKRVFKNASALFVIQIANMVLPFILLPYLTHVLGAQYYGLVAFGLGIAQLGFVITDYGFSLYAPVVLSKIRGDVSKINKVVGAIYCCRILLLLLVSATIYLYALNTQQYAEHKELLLLSILILAGTTLQPIWFFHGIEKMGYITFFSLLSRLSFLLLVVFFVATKEDYFYVALFNGITHCAAALLGLVLIYKLGYRATWPGWQSILETFKASMEFFWSRAAVSTYTAAGTVFLGLWGTSVQVAYYSAAEQLYKGAQAFFAPLSQALYPNMLKNRNFSLLFKVMKWAVLCCLTGVLIGSVIGEQVLELLFGEEFVNANSVLLIFLITLMFTTPSTMLGYPLLGALGKVSLANRSVFLGGALQLCLLSFCYLLGYTTAFSVALCVLLVELLVFFLRAYWGNRYLRANANSLIEKV</sequence>
<dbReference type="InterPro" id="IPR002797">
    <property type="entry name" value="Polysacc_synth"/>
</dbReference>
<dbReference type="Proteomes" id="UP001266357">
    <property type="component" value="Unassembled WGS sequence"/>
</dbReference>
<evidence type="ECO:0000256" key="3">
    <source>
        <dbReference type="ARBA" id="ARBA00022692"/>
    </source>
</evidence>
<feature type="transmembrane region" description="Helical" evidence="6">
    <location>
        <begin position="53"/>
        <end position="75"/>
    </location>
</feature>
<dbReference type="PANTHER" id="PTHR30250:SF11">
    <property type="entry name" value="O-ANTIGEN TRANSPORTER-RELATED"/>
    <property type="match status" value="1"/>
</dbReference>
<evidence type="ECO:0000313" key="7">
    <source>
        <dbReference type="EMBL" id="MDT0602796.1"/>
    </source>
</evidence>
<dbReference type="PANTHER" id="PTHR30250">
    <property type="entry name" value="PST FAMILY PREDICTED COLANIC ACID TRANSPORTER"/>
    <property type="match status" value="1"/>
</dbReference>
<evidence type="ECO:0000256" key="2">
    <source>
        <dbReference type="ARBA" id="ARBA00022475"/>
    </source>
</evidence>
<dbReference type="InterPro" id="IPR050833">
    <property type="entry name" value="Poly_Biosynth_Transport"/>
</dbReference>
<keyword evidence="3 6" id="KW-0812">Transmembrane</keyword>
<protein>
    <submittedName>
        <fullName evidence="7">Oligosaccharide flippase family protein</fullName>
    </submittedName>
</protein>
<feature type="transmembrane region" description="Helical" evidence="6">
    <location>
        <begin position="131"/>
        <end position="150"/>
    </location>
</feature>
<keyword evidence="8" id="KW-1185">Reference proteome</keyword>
<feature type="transmembrane region" description="Helical" evidence="6">
    <location>
        <begin position="369"/>
        <end position="388"/>
    </location>
</feature>
<feature type="transmembrane region" description="Helical" evidence="6">
    <location>
        <begin position="96"/>
        <end position="119"/>
    </location>
</feature>
<evidence type="ECO:0000313" key="8">
    <source>
        <dbReference type="Proteomes" id="UP001266357"/>
    </source>
</evidence>
<evidence type="ECO:0000256" key="6">
    <source>
        <dbReference type="SAM" id="Phobius"/>
    </source>
</evidence>
<keyword evidence="5 6" id="KW-0472">Membrane</keyword>
<evidence type="ECO:0000256" key="5">
    <source>
        <dbReference type="ARBA" id="ARBA00023136"/>
    </source>
</evidence>
<accession>A0ABU2ZXZ9</accession>
<dbReference type="Pfam" id="PF01943">
    <property type="entry name" value="Polysacc_synt"/>
    <property type="match status" value="1"/>
</dbReference>
<comment type="caution">
    <text evidence="7">The sequence shown here is derived from an EMBL/GenBank/DDBJ whole genome shotgun (WGS) entry which is preliminary data.</text>
</comment>
<feature type="transmembrane region" description="Helical" evidence="6">
    <location>
        <begin position="336"/>
        <end position="357"/>
    </location>
</feature>
<feature type="transmembrane region" description="Helical" evidence="6">
    <location>
        <begin position="394"/>
        <end position="413"/>
    </location>
</feature>
<gene>
    <name evidence="7" type="ORF">RM573_04260</name>
</gene>
<dbReference type="EMBL" id="JAVRIF010000002">
    <property type="protein sequence ID" value="MDT0602796.1"/>
    <property type="molecule type" value="Genomic_DNA"/>
</dbReference>
<dbReference type="RefSeq" id="WP_311577789.1">
    <property type="nucleotide sequence ID" value="NZ_JAVRIF010000002.1"/>
</dbReference>
<evidence type="ECO:0000256" key="4">
    <source>
        <dbReference type="ARBA" id="ARBA00022989"/>
    </source>
</evidence>
<feature type="transmembrane region" description="Helical" evidence="6">
    <location>
        <begin position="294"/>
        <end position="316"/>
    </location>
</feature>
<organism evidence="7 8">
    <name type="scientific">Thalassotalea castellviae</name>
    <dbReference type="NCBI Taxonomy" id="3075612"/>
    <lineage>
        <taxon>Bacteria</taxon>
        <taxon>Pseudomonadati</taxon>
        <taxon>Pseudomonadota</taxon>
        <taxon>Gammaproteobacteria</taxon>
        <taxon>Alteromonadales</taxon>
        <taxon>Colwelliaceae</taxon>
        <taxon>Thalassotalea</taxon>
    </lineage>
</organism>
<proteinExistence type="predicted"/>
<name>A0ABU2ZXZ9_9GAMM</name>